<reference evidence="2" key="1">
    <citation type="submission" date="2020-04" db="EMBL/GenBank/DDBJ databases">
        <authorList>
            <person name="Chiriac C."/>
            <person name="Salcher M."/>
            <person name="Ghai R."/>
            <person name="Kavagutti S V."/>
        </authorList>
    </citation>
    <scope>NUCLEOTIDE SEQUENCE</scope>
</reference>
<gene>
    <name evidence="3" type="ORF">UFOVP1146_204</name>
    <name evidence="4" type="ORF">UFOVP1638_361</name>
    <name evidence="1" type="ORF">UFOVP812_117</name>
    <name evidence="2" type="ORF">UFOVP818_26</name>
</gene>
<dbReference type="EMBL" id="LR797502">
    <property type="protein sequence ID" value="CAB4221520.1"/>
    <property type="molecule type" value="Genomic_DNA"/>
</dbReference>
<dbReference type="EMBL" id="LR797099">
    <property type="protein sequence ID" value="CAB4186858.1"/>
    <property type="molecule type" value="Genomic_DNA"/>
</dbReference>
<evidence type="ECO:0000313" key="2">
    <source>
        <dbReference type="EMBL" id="CAB4165353.1"/>
    </source>
</evidence>
<sequence length="92" mass="10399">MSYVIFEKVTTKIVGSRVHKTWKSLGAAKAHLGRMAKMGYNVDEYDIASYSFFSDNIEKTVQVRNLMSGKMVTQSVNTPLCCDVSSETYWSM</sequence>
<accession>A0A6J5P203</accession>
<proteinExistence type="predicted"/>
<name>A0A6J5P203_9CAUD</name>
<dbReference type="EMBL" id="LR796776">
    <property type="protein sequence ID" value="CAB4165353.1"/>
    <property type="molecule type" value="Genomic_DNA"/>
</dbReference>
<dbReference type="EMBL" id="LR796758">
    <property type="protein sequence ID" value="CAB4163848.1"/>
    <property type="molecule type" value="Genomic_DNA"/>
</dbReference>
<evidence type="ECO:0000313" key="1">
    <source>
        <dbReference type="EMBL" id="CAB4163848.1"/>
    </source>
</evidence>
<organism evidence="2">
    <name type="scientific">uncultured Caudovirales phage</name>
    <dbReference type="NCBI Taxonomy" id="2100421"/>
    <lineage>
        <taxon>Viruses</taxon>
        <taxon>Duplodnaviria</taxon>
        <taxon>Heunggongvirae</taxon>
        <taxon>Uroviricota</taxon>
        <taxon>Caudoviricetes</taxon>
        <taxon>Peduoviridae</taxon>
        <taxon>Maltschvirus</taxon>
        <taxon>Maltschvirus maltsch</taxon>
    </lineage>
</organism>
<evidence type="ECO:0000313" key="3">
    <source>
        <dbReference type="EMBL" id="CAB4186858.1"/>
    </source>
</evidence>
<protein>
    <submittedName>
        <fullName evidence="2">Uncharacterized protein</fullName>
    </submittedName>
</protein>
<evidence type="ECO:0000313" key="4">
    <source>
        <dbReference type="EMBL" id="CAB4221520.1"/>
    </source>
</evidence>